<dbReference type="Pfam" id="PF00248">
    <property type="entry name" value="Aldo_ket_red"/>
    <property type="match status" value="1"/>
</dbReference>
<dbReference type="PANTHER" id="PTHR43364:SF4">
    <property type="entry name" value="NAD(P)-LINKED OXIDOREDUCTASE SUPERFAMILY PROTEIN"/>
    <property type="match status" value="1"/>
</dbReference>
<dbReference type="InterPro" id="IPR023210">
    <property type="entry name" value="NADP_OxRdtase_dom"/>
</dbReference>
<dbReference type="Proteomes" id="UP000053647">
    <property type="component" value="Unassembled WGS sequence"/>
</dbReference>
<reference evidence="3 4" key="1">
    <citation type="submission" date="2014-06" db="EMBL/GenBank/DDBJ databases">
        <authorList>
            <consortium name="DOE Joint Genome Institute"/>
            <person name="Kuo A."/>
            <person name="Kohler A."/>
            <person name="Nagy L.G."/>
            <person name="Floudas D."/>
            <person name="Copeland A."/>
            <person name="Barry K.W."/>
            <person name="Cichocki N."/>
            <person name="Veneault-Fourrey C."/>
            <person name="LaButti K."/>
            <person name="Lindquist E.A."/>
            <person name="Lipzen A."/>
            <person name="Lundell T."/>
            <person name="Morin E."/>
            <person name="Murat C."/>
            <person name="Sun H."/>
            <person name="Tunlid A."/>
            <person name="Henrissat B."/>
            <person name="Grigoriev I.V."/>
            <person name="Hibbett D.S."/>
            <person name="Martin F."/>
            <person name="Nordberg H.P."/>
            <person name="Cantor M.N."/>
            <person name="Hua S.X."/>
        </authorList>
    </citation>
    <scope>NUCLEOTIDE SEQUENCE [LARGE SCALE GENOMIC DNA]</scope>
    <source>
        <strain evidence="3 4">ATCC 200175</strain>
    </source>
</reference>
<evidence type="ECO:0000256" key="1">
    <source>
        <dbReference type="ARBA" id="ARBA00023002"/>
    </source>
</evidence>
<protein>
    <recommendedName>
        <fullName evidence="2">NADP-dependent oxidoreductase domain-containing protein</fullName>
    </recommendedName>
</protein>
<dbReference type="InterPro" id="IPR036812">
    <property type="entry name" value="NAD(P)_OxRdtase_dom_sf"/>
</dbReference>
<dbReference type="InterPro" id="IPR050523">
    <property type="entry name" value="AKR_Detox_Biosynth"/>
</dbReference>
<reference evidence="4" key="2">
    <citation type="submission" date="2015-01" db="EMBL/GenBank/DDBJ databases">
        <title>Evolutionary Origins and Diversification of the Mycorrhizal Mutualists.</title>
        <authorList>
            <consortium name="DOE Joint Genome Institute"/>
            <consortium name="Mycorrhizal Genomics Consortium"/>
            <person name="Kohler A."/>
            <person name="Kuo A."/>
            <person name="Nagy L.G."/>
            <person name="Floudas D."/>
            <person name="Copeland A."/>
            <person name="Barry K.W."/>
            <person name="Cichocki N."/>
            <person name="Veneault-Fourrey C."/>
            <person name="LaButti K."/>
            <person name="Lindquist E.A."/>
            <person name="Lipzen A."/>
            <person name="Lundell T."/>
            <person name="Morin E."/>
            <person name="Murat C."/>
            <person name="Riley R."/>
            <person name="Ohm R."/>
            <person name="Sun H."/>
            <person name="Tunlid A."/>
            <person name="Henrissat B."/>
            <person name="Grigoriev I.V."/>
            <person name="Hibbett D.S."/>
            <person name="Martin F."/>
        </authorList>
    </citation>
    <scope>NUCLEOTIDE SEQUENCE [LARGE SCALE GENOMIC DNA]</scope>
    <source>
        <strain evidence="4">ATCC 200175</strain>
    </source>
</reference>
<dbReference type="HOGENOM" id="CLU_090419_0_0_1"/>
<evidence type="ECO:0000259" key="2">
    <source>
        <dbReference type="Pfam" id="PF00248"/>
    </source>
</evidence>
<gene>
    <name evidence="3" type="ORF">PAXINDRAFT_182446</name>
</gene>
<sequence length="219" mass="24033">MDIGPSIGMSRIQLALGAAQFGLPGPNSIGARVNKVEDAQKLVDVLVSRGHNKIDTSRVYGGGTSEQFISQLDLRGCTVDTKVYPIGVGGFAPAKVKRSLALSIKALGNVKIQTFYLHAPDRSTPIEDTLRAVNELYKEGHLSFVEHSFRTLSSEEFGLSNFDSWEVAEAVCVARQHGWVKPTVYQGLYNVTGRNVEAELLPCLRHFGIRFYAYSPLAY</sequence>
<accession>A0A0C9TJR8</accession>
<dbReference type="EMBL" id="KN819851">
    <property type="protein sequence ID" value="KIJ07566.1"/>
    <property type="molecule type" value="Genomic_DNA"/>
</dbReference>
<evidence type="ECO:0000313" key="4">
    <source>
        <dbReference type="Proteomes" id="UP000053647"/>
    </source>
</evidence>
<keyword evidence="1" id="KW-0560">Oxidoreductase</keyword>
<organism evidence="3 4">
    <name type="scientific">Paxillus involutus ATCC 200175</name>
    <dbReference type="NCBI Taxonomy" id="664439"/>
    <lineage>
        <taxon>Eukaryota</taxon>
        <taxon>Fungi</taxon>
        <taxon>Dikarya</taxon>
        <taxon>Basidiomycota</taxon>
        <taxon>Agaricomycotina</taxon>
        <taxon>Agaricomycetes</taxon>
        <taxon>Agaricomycetidae</taxon>
        <taxon>Boletales</taxon>
        <taxon>Paxilineae</taxon>
        <taxon>Paxillaceae</taxon>
        <taxon>Paxillus</taxon>
    </lineage>
</organism>
<dbReference type="PANTHER" id="PTHR43364">
    <property type="entry name" value="NADH-SPECIFIC METHYLGLYOXAL REDUCTASE-RELATED"/>
    <property type="match status" value="1"/>
</dbReference>
<feature type="non-terminal residue" evidence="3">
    <location>
        <position position="219"/>
    </location>
</feature>
<proteinExistence type="predicted"/>
<keyword evidence="4" id="KW-1185">Reference proteome</keyword>
<feature type="domain" description="NADP-dependent oxidoreductase" evidence="2">
    <location>
        <begin position="14"/>
        <end position="218"/>
    </location>
</feature>
<evidence type="ECO:0000313" key="3">
    <source>
        <dbReference type="EMBL" id="KIJ07566.1"/>
    </source>
</evidence>
<dbReference type="SUPFAM" id="SSF51430">
    <property type="entry name" value="NAD(P)-linked oxidoreductase"/>
    <property type="match status" value="1"/>
</dbReference>
<name>A0A0C9TJR8_PAXIN</name>
<dbReference type="GO" id="GO:0016491">
    <property type="term" value="F:oxidoreductase activity"/>
    <property type="evidence" value="ECO:0007669"/>
    <property type="project" value="UniProtKB-KW"/>
</dbReference>
<dbReference type="Gene3D" id="3.20.20.100">
    <property type="entry name" value="NADP-dependent oxidoreductase domain"/>
    <property type="match status" value="1"/>
</dbReference>
<dbReference type="OrthoDB" id="2310150at2759"/>
<dbReference type="AlphaFoldDB" id="A0A0C9TJR8"/>